<dbReference type="EMBL" id="CACRXK020010022">
    <property type="protein sequence ID" value="CAB4018471.1"/>
    <property type="molecule type" value="Genomic_DNA"/>
</dbReference>
<evidence type="ECO:0000313" key="2">
    <source>
        <dbReference type="EMBL" id="CAB4018471.1"/>
    </source>
</evidence>
<dbReference type="PANTHER" id="PTHR33332">
    <property type="entry name" value="REVERSE TRANSCRIPTASE DOMAIN-CONTAINING PROTEIN"/>
    <property type="match status" value="1"/>
</dbReference>
<keyword evidence="3" id="KW-1185">Reference proteome</keyword>
<evidence type="ECO:0000313" key="3">
    <source>
        <dbReference type="Proteomes" id="UP001152795"/>
    </source>
</evidence>
<dbReference type="AlphaFoldDB" id="A0A6S7JQ59"/>
<organism evidence="2 3">
    <name type="scientific">Paramuricea clavata</name>
    <name type="common">Red gorgonian</name>
    <name type="synonym">Violescent sea-whip</name>
    <dbReference type="NCBI Taxonomy" id="317549"/>
    <lineage>
        <taxon>Eukaryota</taxon>
        <taxon>Metazoa</taxon>
        <taxon>Cnidaria</taxon>
        <taxon>Anthozoa</taxon>
        <taxon>Octocorallia</taxon>
        <taxon>Malacalcyonacea</taxon>
        <taxon>Plexauridae</taxon>
        <taxon>Paramuricea</taxon>
    </lineage>
</organism>
<dbReference type="OrthoDB" id="6138379at2759"/>
<dbReference type="Pfam" id="PF00078">
    <property type="entry name" value="RVT_1"/>
    <property type="match status" value="1"/>
</dbReference>
<accession>A0A6S7JQ59</accession>
<sequence length="91" mass="10758">MKHLERHRILIDNQHGFRAKRSTETQLICTAHDITNAIQQNKQVNLAILDFSKAFDKVPHQRLLTKLEYYGIRGPLQEWFKSFLIDRSQVV</sequence>
<feature type="non-terminal residue" evidence="2">
    <location>
        <position position="91"/>
    </location>
</feature>
<reference evidence="2" key="1">
    <citation type="submission" date="2020-04" db="EMBL/GenBank/DDBJ databases">
        <authorList>
            <person name="Alioto T."/>
            <person name="Alioto T."/>
            <person name="Gomez Garrido J."/>
        </authorList>
    </citation>
    <scope>NUCLEOTIDE SEQUENCE</scope>
    <source>
        <strain evidence="2">A484AB</strain>
    </source>
</reference>
<name>A0A6S7JQ59_PARCT</name>
<protein>
    <recommendedName>
        <fullName evidence="1">Reverse transcriptase domain-containing protein</fullName>
    </recommendedName>
</protein>
<proteinExistence type="predicted"/>
<feature type="domain" description="Reverse transcriptase" evidence="1">
    <location>
        <begin position="2"/>
        <end position="87"/>
    </location>
</feature>
<evidence type="ECO:0000259" key="1">
    <source>
        <dbReference type="Pfam" id="PF00078"/>
    </source>
</evidence>
<dbReference type="InterPro" id="IPR000477">
    <property type="entry name" value="RT_dom"/>
</dbReference>
<comment type="caution">
    <text evidence="2">The sequence shown here is derived from an EMBL/GenBank/DDBJ whole genome shotgun (WGS) entry which is preliminary data.</text>
</comment>
<dbReference type="Proteomes" id="UP001152795">
    <property type="component" value="Unassembled WGS sequence"/>
</dbReference>
<gene>
    <name evidence="2" type="ORF">PACLA_8A061730</name>
</gene>